<dbReference type="InParanoid" id="A0A0D0DEW7"/>
<dbReference type="HOGENOM" id="CLU_2979751_0_0_1"/>
<dbReference type="Proteomes" id="UP000054538">
    <property type="component" value="Unassembled WGS sequence"/>
</dbReference>
<reference evidence="1 2" key="1">
    <citation type="submission" date="2014-04" db="EMBL/GenBank/DDBJ databases">
        <authorList>
            <consortium name="DOE Joint Genome Institute"/>
            <person name="Kuo A."/>
            <person name="Kohler A."/>
            <person name="Jargeat P."/>
            <person name="Nagy L.G."/>
            <person name="Floudas D."/>
            <person name="Copeland A."/>
            <person name="Barry K.W."/>
            <person name="Cichocki N."/>
            <person name="Veneault-Fourrey C."/>
            <person name="LaButti K."/>
            <person name="Lindquist E.A."/>
            <person name="Lipzen A."/>
            <person name="Lundell T."/>
            <person name="Morin E."/>
            <person name="Murat C."/>
            <person name="Sun H."/>
            <person name="Tunlid A."/>
            <person name="Henrissat B."/>
            <person name="Grigoriev I.V."/>
            <person name="Hibbett D.S."/>
            <person name="Martin F."/>
            <person name="Nordberg H.P."/>
            <person name="Cantor M.N."/>
            <person name="Hua S.X."/>
        </authorList>
    </citation>
    <scope>NUCLEOTIDE SEQUENCE [LARGE SCALE GENOMIC DNA]</scope>
    <source>
        <strain evidence="1 2">Ve08.2h10</strain>
    </source>
</reference>
<dbReference type="EMBL" id="KN827640">
    <property type="protein sequence ID" value="KIK76155.1"/>
    <property type="molecule type" value="Genomic_DNA"/>
</dbReference>
<evidence type="ECO:0000313" key="1">
    <source>
        <dbReference type="EMBL" id="KIK76155.1"/>
    </source>
</evidence>
<protein>
    <submittedName>
        <fullName evidence="1">Uncharacterized protein</fullName>
    </submittedName>
</protein>
<dbReference type="AlphaFoldDB" id="A0A0D0DEW7"/>
<gene>
    <name evidence="1" type="ORF">PAXRUDRAFT_835439</name>
</gene>
<organism evidence="1 2">
    <name type="scientific">Paxillus rubicundulus Ve08.2h10</name>
    <dbReference type="NCBI Taxonomy" id="930991"/>
    <lineage>
        <taxon>Eukaryota</taxon>
        <taxon>Fungi</taxon>
        <taxon>Dikarya</taxon>
        <taxon>Basidiomycota</taxon>
        <taxon>Agaricomycotina</taxon>
        <taxon>Agaricomycetes</taxon>
        <taxon>Agaricomycetidae</taxon>
        <taxon>Boletales</taxon>
        <taxon>Paxilineae</taxon>
        <taxon>Paxillaceae</taxon>
        <taxon>Paxillus</taxon>
    </lineage>
</organism>
<evidence type="ECO:0000313" key="2">
    <source>
        <dbReference type="Proteomes" id="UP000054538"/>
    </source>
</evidence>
<proteinExistence type="predicted"/>
<sequence length="58" mass="6163">MSCRVEVSSSSSWALALAKFPHQSMNSSTAAGQLPIFRIHGSKPLCSSWQPVTASEGI</sequence>
<keyword evidence="2" id="KW-1185">Reference proteome</keyword>
<reference evidence="2" key="2">
    <citation type="submission" date="2015-01" db="EMBL/GenBank/DDBJ databases">
        <title>Evolutionary Origins and Diversification of the Mycorrhizal Mutualists.</title>
        <authorList>
            <consortium name="DOE Joint Genome Institute"/>
            <consortium name="Mycorrhizal Genomics Consortium"/>
            <person name="Kohler A."/>
            <person name="Kuo A."/>
            <person name="Nagy L.G."/>
            <person name="Floudas D."/>
            <person name="Copeland A."/>
            <person name="Barry K.W."/>
            <person name="Cichocki N."/>
            <person name="Veneault-Fourrey C."/>
            <person name="LaButti K."/>
            <person name="Lindquist E.A."/>
            <person name="Lipzen A."/>
            <person name="Lundell T."/>
            <person name="Morin E."/>
            <person name="Murat C."/>
            <person name="Riley R."/>
            <person name="Ohm R."/>
            <person name="Sun H."/>
            <person name="Tunlid A."/>
            <person name="Henrissat B."/>
            <person name="Grigoriev I.V."/>
            <person name="Hibbett D.S."/>
            <person name="Martin F."/>
        </authorList>
    </citation>
    <scope>NUCLEOTIDE SEQUENCE [LARGE SCALE GENOMIC DNA]</scope>
    <source>
        <strain evidence="2">Ve08.2h10</strain>
    </source>
</reference>
<name>A0A0D0DEW7_9AGAM</name>
<accession>A0A0D0DEW7</accession>